<dbReference type="SUPFAM" id="SSF55021">
    <property type="entry name" value="ACT-like"/>
    <property type="match status" value="1"/>
</dbReference>
<organism evidence="14 15">
    <name type="scientific">Aequitasia blattaphilus</name>
    <dbReference type="NCBI Taxonomy" id="2949332"/>
    <lineage>
        <taxon>Bacteria</taxon>
        <taxon>Bacillati</taxon>
        <taxon>Bacillota</taxon>
        <taxon>Clostridia</taxon>
        <taxon>Lachnospirales</taxon>
        <taxon>Lachnospiraceae</taxon>
        <taxon>Aequitasia</taxon>
    </lineage>
</organism>
<dbReference type="PANTHER" id="PTHR30182:SF12">
    <property type="entry name" value="L-SERINE DEHYDRATASE, BETA CHAIN-RELATED"/>
    <property type="match status" value="1"/>
</dbReference>
<keyword evidence="4 11" id="KW-0312">Gluconeogenesis</keyword>
<reference evidence="14 15" key="1">
    <citation type="journal article" date="2022" name="Genome Biol. Evol.">
        <title>Host diet, physiology and behaviors set the stage for Lachnospiraceae cladogenesis.</title>
        <authorList>
            <person name="Vera-Ponce De Leon A."/>
            <person name="Schneider M."/>
            <person name="Jahnes B.C."/>
            <person name="Sadowski V."/>
            <person name="Camuy-Velez L.A."/>
            <person name="Duan J."/>
            <person name="Sabree Z.L."/>
        </authorList>
    </citation>
    <scope>NUCLEOTIDE SEQUENCE [LARGE SCALE GENOMIC DNA]</scope>
    <source>
        <strain evidence="14 15">PAL113</strain>
    </source>
</reference>
<evidence type="ECO:0000256" key="11">
    <source>
        <dbReference type="PIRNR" id="PIRNR036692"/>
    </source>
</evidence>
<dbReference type="Pfam" id="PF03315">
    <property type="entry name" value="SDH_beta"/>
    <property type="match status" value="1"/>
</dbReference>
<protein>
    <recommendedName>
        <fullName evidence="11">L-serine deaminase</fullName>
    </recommendedName>
</protein>
<comment type="catalytic activity">
    <reaction evidence="10 11 12">
        <text>L-serine = pyruvate + NH4(+)</text>
        <dbReference type="Rhea" id="RHEA:19169"/>
        <dbReference type="ChEBI" id="CHEBI:15361"/>
        <dbReference type="ChEBI" id="CHEBI:28938"/>
        <dbReference type="ChEBI" id="CHEBI:33384"/>
        <dbReference type="EC" id="4.3.1.17"/>
    </reaction>
</comment>
<dbReference type="InterPro" id="IPR005131">
    <property type="entry name" value="Ser_deHydtase_bsu"/>
</dbReference>
<evidence type="ECO:0000256" key="5">
    <source>
        <dbReference type="ARBA" id="ARBA00022485"/>
    </source>
</evidence>
<dbReference type="Gene3D" id="3.30.70.260">
    <property type="match status" value="1"/>
</dbReference>
<keyword evidence="6 11" id="KW-0479">Metal-binding</keyword>
<dbReference type="RefSeq" id="WP_262065665.1">
    <property type="nucleotide sequence ID" value="NZ_JAMXOD010000006.1"/>
</dbReference>
<evidence type="ECO:0000256" key="4">
    <source>
        <dbReference type="ARBA" id="ARBA00022432"/>
    </source>
</evidence>
<feature type="domain" description="ACT" evidence="13">
    <location>
        <begin position="147"/>
        <end position="222"/>
    </location>
</feature>
<evidence type="ECO:0000259" key="13">
    <source>
        <dbReference type="PROSITE" id="PS51671"/>
    </source>
</evidence>
<dbReference type="InterPro" id="IPR045865">
    <property type="entry name" value="ACT-like_dom_sf"/>
</dbReference>
<dbReference type="NCBIfam" id="TIGR00719">
    <property type="entry name" value="sda_beta"/>
    <property type="match status" value="1"/>
</dbReference>
<evidence type="ECO:0000256" key="10">
    <source>
        <dbReference type="ARBA" id="ARBA00049406"/>
    </source>
</evidence>
<sequence>MGNIFDIIGPVMVGPSSSHTAGAVKIGNICRQLLGETPAKATIYLHGSFEATGKGHGTDRAVVAGLLGMRPDNLDIPKSFELAKEAGMEFTIEGKVIRSAHPNTVLMTLYGKDGRDITVQASSIGGGRIMVNKLGGLEVNFRAEQNTLIVNNEDTPGHVADVANALAQKQINIATLQLYRNERGGTAVMVIETDQVIPPKAIDWLLSLDGILGVTFLNVTGEKE</sequence>
<dbReference type="PANTHER" id="PTHR30182">
    <property type="entry name" value="L-SERINE DEHYDRATASE"/>
    <property type="match status" value="1"/>
</dbReference>
<evidence type="ECO:0000256" key="1">
    <source>
        <dbReference type="ARBA" id="ARBA00001966"/>
    </source>
</evidence>
<comment type="pathway">
    <text evidence="2 11">Carbohydrate biosynthesis; gluconeogenesis.</text>
</comment>
<dbReference type="Proteomes" id="UP001523566">
    <property type="component" value="Unassembled WGS sequence"/>
</dbReference>
<dbReference type="CDD" id="cd04903">
    <property type="entry name" value="ACT_LSD"/>
    <property type="match status" value="1"/>
</dbReference>
<evidence type="ECO:0000256" key="6">
    <source>
        <dbReference type="ARBA" id="ARBA00022723"/>
    </source>
</evidence>
<accession>A0ABT1E838</accession>
<dbReference type="PIRSF" id="PIRSF036692">
    <property type="entry name" value="SDH_B"/>
    <property type="match status" value="1"/>
</dbReference>
<proteinExistence type="inferred from homology"/>
<comment type="similarity">
    <text evidence="3 11 12">Belongs to the iron-sulfur dependent L-serine dehydratase family.</text>
</comment>
<dbReference type="GO" id="GO:0003941">
    <property type="term" value="F:L-serine ammonia-lyase activity"/>
    <property type="evidence" value="ECO:0007669"/>
    <property type="project" value="UniProtKB-EC"/>
</dbReference>
<evidence type="ECO:0000256" key="8">
    <source>
        <dbReference type="ARBA" id="ARBA00023014"/>
    </source>
</evidence>
<evidence type="ECO:0000313" key="15">
    <source>
        <dbReference type="Proteomes" id="UP001523566"/>
    </source>
</evidence>
<evidence type="ECO:0000256" key="2">
    <source>
        <dbReference type="ARBA" id="ARBA00004742"/>
    </source>
</evidence>
<evidence type="ECO:0000313" key="14">
    <source>
        <dbReference type="EMBL" id="MCP1101876.1"/>
    </source>
</evidence>
<dbReference type="InterPro" id="IPR029009">
    <property type="entry name" value="ASB_dom_sf"/>
</dbReference>
<dbReference type="Gene3D" id="3.30.1330.90">
    <property type="entry name" value="D-3-phosphoglycerate dehydrogenase, domain 3"/>
    <property type="match status" value="1"/>
</dbReference>
<dbReference type="Pfam" id="PF01842">
    <property type="entry name" value="ACT"/>
    <property type="match status" value="1"/>
</dbReference>
<evidence type="ECO:0000256" key="9">
    <source>
        <dbReference type="ARBA" id="ARBA00023239"/>
    </source>
</evidence>
<evidence type="ECO:0000256" key="7">
    <source>
        <dbReference type="ARBA" id="ARBA00023004"/>
    </source>
</evidence>
<keyword evidence="5 11" id="KW-0004">4Fe-4S</keyword>
<name>A0ABT1E838_9FIRM</name>
<keyword evidence="9 11" id="KW-0456">Lyase</keyword>
<dbReference type="InterPro" id="IPR004643">
    <property type="entry name" value="Fe-S_L-Ser_bsu"/>
</dbReference>
<gene>
    <name evidence="14" type="primary">sdaAB</name>
    <name evidence="14" type="ORF">NK125_05530</name>
</gene>
<keyword evidence="7 11" id="KW-0408">Iron</keyword>
<dbReference type="SUPFAM" id="SSF143548">
    <property type="entry name" value="Serine metabolism enzymes domain"/>
    <property type="match status" value="1"/>
</dbReference>
<dbReference type="PROSITE" id="PS51671">
    <property type="entry name" value="ACT"/>
    <property type="match status" value="1"/>
</dbReference>
<keyword evidence="15" id="KW-1185">Reference proteome</keyword>
<dbReference type="InterPro" id="IPR051318">
    <property type="entry name" value="Fe-S_L-Ser"/>
</dbReference>
<dbReference type="EMBL" id="JAMZFW010000006">
    <property type="protein sequence ID" value="MCP1101876.1"/>
    <property type="molecule type" value="Genomic_DNA"/>
</dbReference>
<evidence type="ECO:0000256" key="3">
    <source>
        <dbReference type="ARBA" id="ARBA00008636"/>
    </source>
</evidence>
<comment type="caution">
    <text evidence="14">The sequence shown here is derived from an EMBL/GenBank/DDBJ whole genome shotgun (WGS) entry which is preliminary data.</text>
</comment>
<comment type="cofactor">
    <cofactor evidence="1 12">
        <name>[4Fe-4S] cluster</name>
        <dbReference type="ChEBI" id="CHEBI:49883"/>
    </cofactor>
</comment>
<dbReference type="InterPro" id="IPR002912">
    <property type="entry name" value="ACT_dom"/>
</dbReference>
<keyword evidence="8 11" id="KW-0411">Iron-sulfur</keyword>
<evidence type="ECO:0000256" key="12">
    <source>
        <dbReference type="RuleBase" id="RU366059"/>
    </source>
</evidence>